<keyword evidence="1 5" id="KW-0597">Phosphoprotein</keyword>
<organism evidence="10 11">
    <name type="scientific">Amycolatopsis echigonensis</name>
    <dbReference type="NCBI Taxonomy" id="2576905"/>
    <lineage>
        <taxon>Bacteria</taxon>
        <taxon>Bacillati</taxon>
        <taxon>Actinomycetota</taxon>
        <taxon>Actinomycetes</taxon>
        <taxon>Pseudonocardiales</taxon>
        <taxon>Pseudonocardiaceae</taxon>
        <taxon>Amycolatopsis</taxon>
    </lineage>
</organism>
<keyword evidence="11" id="KW-1185">Reference proteome</keyword>
<dbReference type="PROSITE" id="PS50110">
    <property type="entry name" value="RESPONSE_REGULATORY"/>
    <property type="match status" value="1"/>
</dbReference>
<reference evidence="9 12" key="2">
    <citation type="submission" date="2020-08" db="EMBL/GenBank/DDBJ databases">
        <title>Amycolatopsis echigonensis JCM 21831.</title>
        <authorList>
            <person name="Tedsree N."/>
            <person name="Kuncharoen N."/>
            <person name="Likhitwitayawuid K."/>
            <person name="Tanasupawat S."/>
        </authorList>
    </citation>
    <scope>NUCLEOTIDE SEQUENCE [LARGE SCALE GENOMIC DNA]</scope>
    <source>
        <strain evidence="9 12">JCM 21831</strain>
    </source>
</reference>
<feature type="modified residue" description="4-aspartylphosphate" evidence="5">
    <location>
        <position position="60"/>
    </location>
</feature>
<dbReference type="InterPro" id="IPR001789">
    <property type="entry name" value="Sig_transdc_resp-reg_receiver"/>
</dbReference>
<dbReference type="Proteomes" id="UP000233750">
    <property type="component" value="Unassembled WGS sequence"/>
</dbReference>
<sequence length="228" mass="25006">MTVSATKPGRLVLVVDDDPRVRTVVAWQLEAEGFRVAEAADGRRALEAIEREPLDLVVLDLALPGIGGLDVLRRLRGGERDSALPVIVLSGRSGETDRIVGLDLGADDYLVKPFSPGELVARVRSVLRRSAPAEPVAAAGLRIDHAAREVFVDGRETAMTAKEFDLLAFLAAHPRQVFTRAQLLDRVWASAAEWQSEATVTEHVHRLRQKLGPRPVRTVRGVGYRFEP</sequence>
<dbReference type="PROSITE" id="PS51755">
    <property type="entry name" value="OMPR_PHOB"/>
    <property type="match status" value="1"/>
</dbReference>
<evidence type="ECO:0000313" key="11">
    <source>
        <dbReference type="Proteomes" id="UP000233750"/>
    </source>
</evidence>
<accession>A0A2N3X052</accession>
<name>A0A2N3X052_9PSEU</name>
<dbReference type="InterPro" id="IPR011006">
    <property type="entry name" value="CheY-like_superfamily"/>
</dbReference>
<evidence type="ECO:0000256" key="5">
    <source>
        <dbReference type="PROSITE-ProRule" id="PRU00169"/>
    </source>
</evidence>
<dbReference type="GO" id="GO:0000156">
    <property type="term" value="F:phosphorelay response regulator activity"/>
    <property type="evidence" value="ECO:0007669"/>
    <property type="project" value="TreeGrafter"/>
</dbReference>
<dbReference type="InterPro" id="IPR039420">
    <property type="entry name" value="WalR-like"/>
</dbReference>
<evidence type="ECO:0000256" key="6">
    <source>
        <dbReference type="PROSITE-ProRule" id="PRU01091"/>
    </source>
</evidence>
<evidence type="ECO:0000313" key="12">
    <source>
        <dbReference type="Proteomes" id="UP000550260"/>
    </source>
</evidence>
<dbReference type="PANTHER" id="PTHR48111:SF4">
    <property type="entry name" value="DNA-BINDING DUAL TRANSCRIPTIONAL REGULATOR OMPR"/>
    <property type="match status" value="1"/>
</dbReference>
<evidence type="ECO:0000313" key="10">
    <source>
        <dbReference type="EMBL" id="PKV99506.1"/>
    </source>
</evidence>
<keyword evidence="3 6" id="KW-0238">DNA-binding</keyword>
<keyword evidence="4" id="KW-0804">Transcription</keyword>
<dbReference type="CDD" id="cd00383">
    <property type="entry name" value="trans_reg_C"/>
    <property type="match status" value="1"/>
</dbReference>
<dbReference type="GO" id="GO:0005829">
    <property type="term" value="C:cytosol"/>
    <property type="evidence" value="ECO:0007669"/>
    <property type="project" value="TreeGrafter"/>
</dbReference>
<evidence type="ECO:0000313" key="9">
    <source>
        <dbReference type="EMBL" id="MBB2503649.1"/>
    </source>
</evidence>
<dbReference type="InterPro" id="IPR001867">
    <property type="entry name" value="OmpR/PhoB-type_DNA-bd"/>
</dbReference>
<accession>A0A8E1W3Q9</accession>
<gene>
    <name evidence="10" type="ORF">ATK30_0482</name>
    <name evidence="9" type="ORF">H5411_31490</name>
</gene>
<dbReference type="GO" id="GO:0032993">
    <property type="term" value="C:protein-DNA complex"/>
    <property type="evidence" value="ECO:0007669"/>
    <property type="project" value="TreeGrafter"/>
</dbReference>
<dbReference type="Gene3D" id="1.10.10.10">
    <property type="entry name" value="Winged helix-like DNA-binding domain superfamily/Winged helix DNA-binding domain"/>
    <property type="match status" value="1"/>
</dbReference>
<evidence type="ECO:0000256" key="3">
    <source>
        <dbReference type="ARBA" id="ARBA00023125"/>
    </source>
</evidence>
<keyword evidence="2" id="KW-0805">Transcription regulation</keyword>
<dbReference type="SUPFAM" id="SSF52172">
    <property type="entry name" value="CheY-like"/>
    <property type="match status" value="1"/>
</dbReference>
<dbReference type="RefSeq" id="WP_101434085.1">
    <property type="nucleotide sequence ID" value="NZ_JACJHR010000057.1"/>
</dbReference>
<dbReference type="PANTHER" id="PTHR48111">
    <property type="entry name" value="REGULATOR OF RPOS"/>
    <property type="match status" value="1"/>
</dbReference>
<proteinExistence type="predicted"/>
<evidence type="ECO:0000259" key="7">
    <source>
        <dbReference type="PROSITE" id="PS50110"/>
    </source>
</evidence>
<dbReference type="SMART" id="SM00862">
    <property type="entry name" value="Trans_reg_C"/>
    <property type="match status" value="1"/>
</dbReference>
<feature type="DNA-binding region" description="OmpR/PhoB-type" evidence="6">
    <location>
        <begin position="133"/>
        <end position="228"/>
    </location>
</feature>
<dbReference type="Pfam" id="PF00486">
    <property type="entry name" value="Trans_reg_C"/>
    <property type="match status" value="1"/>
</dbReference>
<dbReference type="OrthoDB" id="4375420at2"/>
<dbReference type="InterPro" id="IPR036388">
    <property type="entry name" value="WH-like_DNA-bd_sf"/>
</dbReference>
<dbReference type="SMART" id="SM00448">
    <property type="entry name" value="REC"/>
    <property type="match status" value="1"/>
</dbReference>
<dbReference type="Pfam" id="PF00072">
    <property type="entry name" value="Response_reg"/>
    <property type="match status" value="1"/>
</dbReference>
<feature type="domain" description="OmpR/PhoB-type" evidence="8">
    <location>
        <begin position="133"/>
        <end position="228"/>
    </location>
</feature>
<feature type="domain" description="Response regulatory" evidence="7">
    <location>
        <begin position="11"/>
        <end position="127"/>
    </location>
</feature>
<dbReference type="GO" id="GO:0000976">
    <property type="term" value="F:transcription cis-regulatory region binding"/>
    <property type="evidence" value="ECO:0007669"/>
    <property type="project" value="TreeGrafter"/>
</dbReference>
<evidence type="ECO:0000256" key="2">
    <source>
        <dbReference type="ARBA" id="ARBA00023015"/>
    </source>
</evidence>
<evidence type="ECO:0000256" key="4">
    <source>
        <dbReference type="ARBA" id="ARBA00023163"/>
    </source>
</evidence>
<comment type="caution">
    <text evidence="10">The sequence shown here is derived from an EMBL/GenBank/DDBJ whole genome shotgun (WGS) entry which is preliminary data.</text>
</comment>
<protein>
    <submittedName>
        <fullName evidence="9">Response regulator</fullName>
    </submittedName>
    <submittedName>
        <fullName evidence="10">Winged helix family two component transcriptional regulator</fullName>
    </submittedName>
</protein>
<dbReference type="GO" id="GO:0006355">
    <property type="term" value="P:regulation of DNA-templated transcription"/>
    <property type="evidence" value="ECO:0007669"/>
    <property type="project" value="InterPro"/>
</dbReference>
<dbReference type="EMBL" id="JACJHR010000057">
    <property type="protein sequence ID" value="MBB2503649.1"/>
    <property type="molecule type" value="Genomic_DNA"/>
</dbReference>
<evidence type="ECO:0000256" key="1">
    <source>
        <dbReference type="ARBA" id="ARBA00022553"/>
    </source>
</evidence>
<reference evidence="10 11" key="1">
    <citation type="submission" date="2017-12" db="EMBL/GenBank/DDBJ databases">
        <title>Sequencing the genomes of 1000 Actinobacteria strains.</title>
        <authorList>
            <person name="Klenk H.-P."/>
        </authorList>
    </citation>
    <scope>NUCLEOTIDE SEQUENCE [LARGE SCALE GENOMIC DNA]</scope>
    <source>
        <strain evidence="10 11">DSM 45165</strain>
    </source>
</reference>
<dbReference type="AlphaFoldDB" id="A0A2N3X052"/>
<evidence type="ECO:0000259" key="8">
    <source>
        <dbReference type="PROSITE" id="PS51755"/>
    </source>
</evidence>
<dbReference type="EMBL" id="PJMY01000002">
    <property type="protein sequence ID" value="PKV99506.1"/>
    <property type="molecule type" value="Genomic_DNA"/>
</dbReference>
<dbReference type="Gene3D" id="6.10.250.690">
    <property type="match status" value="1"/>
</dbReference>
<dbReference type="Proteomes" id="UP000550260">
    <property type="component" value="Unassembled WGS sequence"/>
</dbReference>
<dbReference type="Gene3D" id="3.40.50.2300">
    <property type="match status" value="1"/>
</dbReference>